<dbReference type="UniPathway" id="UPA00196"/>
<keyword evidence="4" id="KW-0337">GPI-anchor biosynthesis</keyword>
<feature type="transmembrane region" description="Helical" evidence="8">
    <location>
        <begin position="172"/>
        <end position="191"/>
    </location>
</feature>
<keyword evidence="6 8" id="KW-1133">Transmembrane helix</keyword>
<dbReference type="InterPro" id="IPR009450">
    <property type="entry name" value="Plno_GlcNAc_GPI2"/>
</dbReference>
<evidence type="ECO:0000256" key="8">
    <source>
        <dbReference type="SAM" id="Phobius"/>
    </source>
</evidence>
<protein>
    <submittedName>
        <fullName evidence="9">WGS project CCBQ000000000 data, contig 00006</fullName>
    </submittedName>
</protein>
<feature type="transmembrane region" description="Helical" evidence="8">
    <location>
        <begin position="226"/>
        <end position="248"/>
    </location>
</feature>
<dbReference type="EMBL" id="CCBQ010000043">
    <property type="protein sequence ID" value="CDO95147.1"/>
    <property type="molecule type" value="Genomic_DNA"/>
</dbReference>
<comment type="pathway">
    <text evidence="2">Glycolipid biosynthesis; glycosylphosphatidylinositol-anchor biosynthesis.</text>
</comment>
<feature type="transmembrane region" description="Helical" evidence="8">
    <location>
        <begin position="203"/>
        <end position="220"/>
    </location>
</feature>
<accession>A0A0A8LA92</accession>
<dbReference type="OrthoDB" id="196709at2759"/>
<keyword evidence="5 8" id="KW-0812">Transmembrane</keyword>
<evidence type="ECO:0000256" key="3">
    <source>
        <dbReference type="ARBA" id="ARBA00008321"/>
    </source>
</evidence>
<evidence type="ECO:0000256" key="6">
    <source>
        <dbReference type="ARBA" id="ARBA00022989"/>
    </source>
</evidence>
<dbReference type="AlphaFoldDB" id="A0A0A8LA92"/>
<evidence type="ECO:0000256" key="5">
    <source>
        <dbReference type="ARBA" id="ARBA00022692"/>
    </source>
</evidence>
<dbReference type="PANTHER" id="PTHR12982:SF0">
    <property type="entry name" value="PHOSPHATIDYLINOSITOL N-ACETYLGLUCOSAMINYLTRANSFERASE SUBUNIT C"/>
    <property type="match status" value="1"/>
</dbReference>
<sequence length="272" mass="31752">MAAETQWRRLLWLKQPFPDTYTDPDFYKQWEELKRAHDQSRPHSSYKSVLLDLFQFYHMIINTMLLYIIFAWFYHYKYNPVLIAGSISSVSFLVANKRVPWKSTVIIVFAMLTLSPVLKSLSKTTSSDSIWTLSAWFTAFYIISTSTLQSKILPTNILFSNVTVLSSRLETSTQVFCFLLICIQINILLPTVEKYLIKSKMKLLHMLCVIATHGTVYYFVTKLMGVGITIPLGISSLLLLFGIPHYYIHWEKYYYKGHPFLQQWDAKKPILD</sequence>
<keyword evidence="10" id="KW-1185">Reference proteome</keyword>
<organism evidence="9 10">
    <name type="scientific">Kluyveromyces dobzhanskii CBS 2104</name>
    <dbReference type="NCBI Taxonomy" id="1427455"/>
    <lineage>
        <taxon>Eukaryota</taxon>
        <taxon>Fungi</taxon>
        <taxon>Dikarya</taxon>
        <taxon>Ascomycota</taxon>
        <taxon>Saccharomycotina</taxon>
        <taxon>Saccharomycetes</taxon>
        <taxon>Saccharomycetales</taxon>
        <taxon>Saccharomycetaceae</taxon>
        <taxon>Kluyveromyces</taxon>
    </lineage>
</organism>
<evidence type="ECO:0000313" key="10">
    <source>
        <dbReference type="Proteomes" id="UP000031516"/>
    </source>
</evidence>
<name>A0A0A8LA92_9SACH</name>
<dbReference type="PIRSF" id="PIRSF016104">
    <property type="entry name" value="GPI2"/>
    <property type="match status" value="1"/>
</dbReference>
<dbReference type="Pfam" id="PF06432">
    <property type="entry name" value="GPI2"/>
    <property type="match status" value="1"/>
</dbReference>
<evidence type="ECO:0000256" key="2">
    <source>
        <dbReference type="ARBA" id="ARBA00004687"/>
    </source>
</evidence>
<feature type="transmembrane region" description="Helical" evidence="8">
    <location>
        <begin position="99"/>
        <end position="118"/>
    </location>
</feature>
<dbReference type="Proteomes" id="UP000031516">
    <property type="component" value="Unassembled WGS sequence"/>
</dbReference>
<dbReference type="GO" id="GO:0006506">
    <property type="term" value="P:GPI anchor biosynthetic process"/>
    <property type="evidence" value="ECO:0007669"/>
    <property type="project" value="UniProtKB-UniPathway"/>
</dbReference>
<reference evidence="9 10" key="1">
    <citation type="submission" date="2014-03" db="EMBL/GenBank/DDBJ databases">
        <title>The genome of Kluyveromyces dobzhanskii.</title>
        <authorList>
            <person name="Nystedt B."/>
            <person name="Astrom S."/>
        </authorList>
    </citation>
    <scope>NUCLEOTIDE SEQUENCE [LARGE SCALE GENOMIC DNA]</scope>
    <source>
        <strain evidence="9 10">CBS 2104</strain>
    </source>
</reference>
<comment type="subcellular location">
    <subcellularLocation>
        <location evidence="1">Membrane</location>
        <topology evidence="1">Multi-pass membrane protein</topology>
    </subcellularLocation>
</comment>
<keyword evidence="7 8" id="KW-0472">Membrane</keyword>
<evidence type="ECO:0000313" key="9">
    <source>
        <dbReference type="EMBL" id="CDO95147.1"/>
    </source>
</evidence>
<gene>
    <name evidence="9" type="ORF">KLDO_g3394</name>
</gene>
<evidence type="ECO:0000256" key="1">
    <source>
        <dbReference type="ARBA" id="ARBA00004141"/>
    </source>
</evidence>
<dbReference type="GO" id="GO:0000506">
    <property type="term" value="C:glycosylphosphatidylinositol-N-acetylglucosaminyltransferase (GPI-GnT) complex"/>
    <property type="evidence" value="ECO:0007669"/>
    <property type="project" value="TreeGrafter"/>
</dbReference>
<comment type="similarity">
    <text evidence="3">Belongs to the PIGC family.</text>
</comment>
<evidence type="ECO:0000256" key="7">
    <source>
        <dbReference type="ARBA" id="ARBA00023136"/>
    </source>
</evidence>
<dbReference type="PANTHER" id="PTHR12982">
    <property type="entry name" value="PHOSPHATIDYLINOSITOL GLYCAN, CLASS C"/>
    <property type="match status" value="1"/>
</dbReference>
<evidence type="ECO:0000256" key="4">
    <source>
        <dbReference type="ARBA" id="ARBA00022502"/>
    </source>
</evidence>
<proteinExistence type="inferred from homology"/>
<feature type="transmembrane region" description="Helical" evidence="8">
    <location>
        <begin position="49"/>
        <end position="74"/>
    </location>
</feature>
<comment type="caution">
    <text evidence="9">The sequence shown here is derived from an EMBL/GenBank/DDBJ whole genome shotgun (WGS) entry which is preliminary data.</text>
</comment>
<feature type="transmembrane region" description="Helical" evidence="8">
    <location>
        <begin position="130"/>
        <end position="152"/>
    </location>
</feature>